<proteinExistence type="predicted"/>
<accession>A0A372ZR72</accession>
<dbReference type="Proteomes" id="UP000263377">
    <property type="component" value="Unassembled WGS sequence"/>
</dbReference>
<name>A0A372ZR72_9ACTN</name>
<dbReference type="RefSeq" id="WP_117486958.1">
    <property type="nucleotide sequence ID" value="NZ_QVIG01000001.1"/>
</dbReference>
<organism evidence="1 2">
    <name type="scientific">Kitasatospora xanthocidica</name>
    <dbReference type="NCBI Taxonomy" id="83382"/>
    <lineage>
        <taxon>Bacteria</taxon>
        <taxon>Bacillati</taxon>
        <taxon>Actinomycetota</taxon>
        <taxon>Actinomycetes</taxon>
        <taxon>Kitasatosporales</taxon>
        <taxon>Streptomycetaceae</taxon>
        <taxon>Kitasatospora</taxon>
    </lineage>
</organism>
<sequence>MTTVEITPEERAALAKALLDALDPLAAAVRARATGLPAERMWNAEPVEVALSVLSAWKLVDAEVKLLTAGAAATAGSYGASYEQLGAAWGITRQGARKKWPEAVGRPAARPGLLELFGGTAELAEDEAAGGWRWTATGADGATGGAAAGHRTREEAAAHAGAFLAAHRQD</sequence>
<evidence type="ECO:0000313" key="1">
    <source>
        <dbReference type="EMBL" id="RGD58343.1"/>
    </source>
</evidence>
<dbReference type="EMBL" id="QVIG01000001">
    <property type="protein sequence ID" value="RGD58343.1"/>
    <property type="molecule type" value="Genomic_DNA"/>
</dbReference>
<gene>
    <name evidence="1" type="ORF">DR950_11580</name>
</gene>
<dbReference type="AlphaFoldDB" id="A0A372ZR72"/>
<reference evidence="1 2" key="1">
    <citation type="submission" date="2018-08" db="EMBL/GenBank/DDBJ databases">
        <title>Diversity &amp; Physiological Properties of Lignin-Decomposing Actinobacteria from Soil.</title>
        <authorList>
            <person name="Roh S.G."/>
            <person name="Kim S.B."/>
        </authorList>
    </citation>
    <scope>NUCLEOTIDE SEQUENCE [LARGE SCALE GENOMIC DNA]</scope>
    <source>
        <strain evidence="1 2">MMS17-GH009</strain>
    </source>
</reference>
<evidence type="ECO:0000313" key="2">
    <source>
        <dbReference type="Proteomes" id="UP000263377"/>
    </source>
</evidence>
<keyword evidence="2" id="KW-1185">Reference proteome</keyword>
<comment type="caution">
    <text evidence="1">The sequence shown here is derived from an EMBL/GenBank/DDBJ whole genome shotgun (WGS) entry which is preliminary data.</text>
</comment>
<protein>
    <submittedName>
        <fullName evidence="1">Uncharacterized protein</fullName>
    </submittedName>
</protein>